<dbReference type="SUPFAM" id="SSF81383">
    <property type="entry name" value="F-box domain"/>
    <property type="match status" value="1"/>
</dbReference>
<dbReference type="SUPFAM" id="SSF52047">
    <property type="entry name" value="RNI-like"/>
    <property type="match status" value="1"/>
</dbReference>
<dbReference type="STRING" id="5364.A0A5C3N968"/>
<accession>A0A5C3N968</accession>
<keyword evidence="4" id="KW-1185">Reference proteome</keyword>
<dbReference type="OrthoDB" id="2447803at2759"/>
<evidence type="ECO:0000313" key="4">
    <source>
        <dbReference type="Proteomes" id="UP000305948"/>
    </source>
</evidence>
<reference evidence="3 4" key="1">
    <citation type="journal article" date="2019" name="Nat. Ecol. Evol.">
        <title>Megaphylogeny resolves global patterns of mushroom evolution.</title>
        <authorList>
            <person name="Varga T."/>
            <person name="Krizsan K."/>
            <person name="Foldi C."/>
            <person name="Dima B."/>
            <person name="Sanchez-Garcia M."/>
            <person name="Sanchez-Ramirez S."/>
            <person name="Szollosi G.J."/>
            <person name="Szarkandi J.G."/>
            <person name="Papp V."/>
            <person name="Albert L."/>
            <person name="Andreopoulos W."/>
            <person name="Angelini C."/>
            <person name="Antonin V."/>
            <person name="Barry K.W."/>
            <person name="Bougher N.L."/>
            <person name="Buchanan P."/>
            <person name="Buyck B."/>
            <person name="Bense V."/>
            <person name="Catcheside P."/>
            <person name="Chovatia M."/>
            <person name="Cooper J."/>
            <person name="Damon W."/>
            <person name="Desjardin D."/>
            <person name="Finy P."/>
            <person name="Geml J."/>
            <person name="Haridas S."/>
            <person name="Hughes K."/>
            <person name="Justo A."/>
            <person name="Karasinski D."/>
            <person name="Kautmanova I."/>
            <person name="Kiss B."/>
            <person name="Kocsube S."/>
            <person name="Kotiranta H."/>
            <person name="LaButti K.M."/>
            <person name="Lechner B.E."/>
            <person name="Liimatainen K."/>
            <person name="Lipzen A."/>
            <person name="Lukacs Z."/>
            <person name="Mihaltcheva S."/>
            <person name="Morgado L.N."/>
            <person name="Niskanen T."/>
            <person name="Noordeloos M.E."/>
            <person name="Ohm R.A."/>
            <person name="Ortiz-Santana B."/>
            <person name="Ovrebo C."/>
            <person name="Racz N."/>
            <person name="Riley R."/>
            <person name="Savchenko A."/>
            <person name="Shiryaev A."/>
            <person name="Soop K."/>
            <person name="Spirin V."/>
            <person name="Szebenyi C."/>
            <person name="Tomsovsky M."/>
            <person name="Tulloss R.E."/>
            <person name="Uehling J."/>
            <person name="Grigoriev I.V."/>
            <person name="Vagvolgyi C."/>
            <person name="Papp T."/>
            <person name="Martin F.M."/>
            <person name="Miettinen O."/>
            <person name="Hibbett D.S."/>
            <person name="Nagy L.G."/>
        </authorList>
    </citation>
    <scope>NUCLEOTIDE SEQUENCE [LARGE SCALE GENOMIC DNA]</scope>
    <source>
        <strain evidence="3 4">OMC1185</strain>
    </source>
</reference>
<dbReference type="Proteomes" id="UP000305948">
    <property type="component" value="Unassembled WGS sequence"/>
</dbReference>
<dbReference type="Pfam" id="PF12937">
    <property type="entry name" value="F-box-like"/>
    <property type="match status" value="1"/>
</dbReference>
<evidence type="ECO:0000313" key="3">
    <source>
        <dbReference type="EMBL" id="TFK53880.1"/>
    </source>
</evidence>
<protein>
    <recommendedName>
        <fullName evidence="2">F-box domain-containing protein</fullName>
    </recommendedName>
</protein>
<dbReference type="EMBL" id="ML213506">
    <property type="protein sequence ID" value="TFK53880.1"/>
    <property type="molecule type" value="Genomic_DNA"/>
</dbReference>
<dbReference type="InterPro" id="IPR036047">
    <property type="entry name" value="F-box-like_dom_sf"/>
</dbReference>
<proteinExistence type="predicted"/>
<dbReference type="Gene3D" id="3.80.10.10">
    <property type="entry name" value="Ribonuclease Inhibitor"/>
    <property type="match status" value="2"/>
</dbReference>
<dbReference type="InterPro" id="IPR001810">
    <property type="entry name" value="F-box_dom"/>
</dbReference>
<evidence type="ECO:0000256" key="1">
    <source>
        <dbReference type="SAM" id="Coils"/>
    </source>
</evidence>
<feature type="coiled-coil region" evidence="1">
    <location>
        <begin position="536"/>
        <end position="563"/>
    </location>
</feature>
<feature type="domain" description="F-box" evidence="2">
    <location>
        <begin position="20"/>
        <end position="53"/>
    </location>
</feature>
<evidence type="ECO:0000259" key="2">
    <source>
        <dbReference type="Pfam" id="PF12937"/>
    </source>
</evidence>
<dbReference type="AlphaFoldDB" id="A0A5C3N968"/>
<organism evidence="3 4">
    <name type="scientific">Heliocybe sulcata</name>
    <dbReference type="NCBI Taxonomy" id="5364"/>
    <lineage>
        <taxon>Eukaryota</taxon>
        <taxon>Fungi</taxon>
        <taxon>Dikarya</taxon>
        <taxon>Basidiomycota</taxon>
        <taxon>Agaricomycotina</taxon>
        <taxon>Agaricomycetes</taxon>
        <taxon>Gloeophyllales</taxon>
        <taxon>Gloeophyllaceae</taxon>
        <taxon>Heliocybe</taxon>
    </lineage>
</organism>
<gene>
    <name evidence="3" type="ORF">OE88DRAFT_1654246</name>
</gene>
<dbReference type="InterPro" id="IPR032675">
    <property type="entry name" value="LRR_dom_sf"/>
</dbReference>
<name>A0A5C3N968_9AGAM</name>
<sequence>MTVFSESAMQRVLAIPELRDMILSYNDPPTNAACARVCRAWYEPVLNRLWGHVNDLALLFGLLGPLRECLKGEYDGFSEYHIPGPEDWHKFLRHSCRVRSLVYGRASRFIRMELFDVIGRTRTKLNILPSLKELTWLTYDYKQLEASVLFMHGGVNKLVFYLPTVCDRDRPASLEKLRSFCRNVVSRMPGLTHLDIRVGGSPMSIRSFEPFVLQLISGLPNLEKLILPNYWITSDVLNEASKLRSLAVLQFENTSAQGEGLRADVDSLFPIFDEGAFPALWDLSLTTQLSSLTGLLNSPYAPSHLTTLAVHSVVMETATAVQQFFETLAQNCRGLKELYVVAVDPTFPLRQSDERITLQTIEPLFACSRMTSFEIMHEYPMSLYQEDMDVIATKWPLLESLKLDSEPFSTEKSPLTLRALLPFATHCPNMRFLGLYVDATAADLPSSAPPFKRLRRLSLGLSSVQETGPVTIFLARVCPLACRIESGATWAVRWRDRGWQEFAEKNGYQDGVREWGRRCEMWEEVDRMLPLVVKARMDDRSRMAEMARKIEDLEARNSVLVDQKKIPGDNGCVIC</sequence>
<keyword evidence="1" id="KW-0175">Coiled coil</keyword>